<dbReference type="PANTHER" id="PTHR46890">
    <property type="entry name" value="NON-LTR RETROLELEMENT REVERSE TRANSCRIPTASE-LIKE PROTEIN-RELATED"/>
    <property type="match status" value="1"/>
</dbReference>
<dbReference type="Proteomes" id="UP001151760">
    <property type="component" value="Unassembled WGS sequence"/>
</dbReference>
<dbReference type="Pfam" id="PF00078">
    <property type="entry name" value="RVT_1"/>
    <property type="match status" value="1"/>
</dbReference>
<protein>
    <submittedName>
        <fullName evidence="2">RNA-directed DNA polymerase, eukaryota</fullName>
    </submittedName>
</protein>
<feature type="domain" description="Reverse transcriptase" evidence="1">
    <location>
        <begin position="88"/>
        <end position="276"/>
    </location>
</feature>
<dbReference type="PROSITE" id="PS50878">
    <property type="entry name" value="RT_POL"/>
    <property type="match status" value="1"/>
</dbReference>
<sequence>MWLNLINHFRNRFDQPNSVRPILDMEFPNRLSLSQKEDLEAAVSNVEIKKAVWDCGSDKSSGPDGFTFRFFKRFWDLIKSDVVAAVKSFFETGGFHKGCNSSFITLIPKIPDVKLVKDFRPICLIGSLYKIISKILANRLVLVLDDLVNEVQSAFVTDRQILDGPFILNEVYQWCKAKRKQSFVIKIDFEKAYDSVRWDYVGDVLSKFGFGEKWCGWIHEFFRSSRGSVLVNGSPTIEFQFYKGLKQGDPLAPFLFILVMESLYLSFKRVVDAGMF</sequence>
<comment type="caution">
    <text evidence="2">The sequence shown here is derived from an EMBL/GenBank/DDBJ whole genome shotgun (WGS) entry which is preliminary data.</text>
</comment>
<dbReference type="EMBL" id="BQNB010014718">
    <property type="protein sequence ID" value="GJT31588.1"/>
    <property type="molecule type" value="Genomic_DNA"/>
</dbReference>
<accession>A0ABQ5D059</accession>
<dbReference type="InterPro" id="IPR043502">
    <property type="entry name" value="DNA/RNA_pol_sf"/>
</dbReference>
<organism evidence="2 3">
    <name type="scientific">Tanacetum coccineum</name>
    <dbReference type="NCBI Taxonomy" id="301880"/>
    <lineage>
        <taxon>Eukaryota</taxon>
        <taxon>Viridiplantae</taxon>
        <taxon>Streptophyta</taxon>
        <taxon>Embryophyta</taxon>
        <taxon>Tracheophyta</taxon>
        <taxon>Spermatophyta</taxon>
        <taxon>Magnoliopsida</taxon>
        <taxon>eudicotyledons</taxon>
        <taxon>Gunneridae</taxon>
        <taxon>Pentapetalae</taxon>
        <taxon>asterids</taxon>
        <taxon>campanulids</taxon>
        <taxon>Asterales</taxon>
        <taxon>Asteraceae</taxon>
        <taxon>Asteroideae</taxon>
        <taxon>Anthemideae</taxon>
        <taxon>Anthemidinae</taxon>
        <taxon>Tanacetum</taxon>
    </lineage>
</organism>
<evidence type="ECO:0000259" key="1">
    <source>
        <dbReference type="PROSITE" id="PS50878"/>
    </source>
</evidence>
<evidence type="ECO:0000313" key="3">
    <source>
        <dbReference type="Proteomes" id="UP001151760"/>
    </source>
</evidence>
<dbReference type="SUPFAM" id="SSF56672">
    <property type="entry name" value="DNA/RNA polymerases"/>
    <property type="match status" value="1"/>
</dbReference>
<reference evidence="2" key="1">
    <citation type="journal article" date="2022" name="Int. J. Mol. Sci.">
        <title>Draft Genome of Tanacetum Coccineum: Genomic Comparison of Closely Related Tanacetum-Family Plants.</title>
        <authorList>
            <person name="Yamashiro T."/>
            <person name="Shiraishi A."/>
            <person name="Nakayama K."/>
            <person name="Satake H."/>
        </authorList>
    </citation>
    <scope>NUCLEOTIDE SEQUENCE</scope>
</reference>
<keyword evidence="2" id="KW-0548">Nucleotidyltransferase</keyword>
<dbReference type="CDD" id="cd01650">
    <property type="entry name" value="RT_nLTR_like"/>
    <property type="match status" value="1"/>
</dbReference>
<name>A0ABQ5D059_9ASTR</name>
<dbReference type="InterPro" id="IPR052343">
    <property type="entry name" value="Retrotransposon-Effector_Assoc"/>
</dbReference>
<gene>
    <name evidence="2" type="ORF">Tco_0922007</name>
</gene>
<keyword evidence="2" id="KW-0808">Transferase</keyword>
<dbReference type="PANTHER" id="PTHR46890:SF50">
    <property type="entry name" value="RNA-DIRECTED DNA POLYMERASE, EUKARYOTA, REVERSE TRANSCRIPTASE ZINC-BINDING DOMAIN PROTEIN-RELATED"/>
    <property type="match status" value="1"/>
</dbReference>
<evidence type="ECO:0000313" key="2">
    <source>
        <dbReference type="EMBL" id="GJT31588.1"/>
    </source>
</evidence>
<keyword evidence="3" id="KW-1185">Reference proteome</keyword>
<proteinExistence type="predicted"/>
<reference evidence="2" key="2">
    <citation type="submission" date="2022-01" db="EMBL/GenBank/DDBJ databases">
        <authorList>
            <person name="Yamashiro T."/>
            <person name="Shiraishi A."/>
            <person name="Satake H."/>
            <person name="Nakayama K."/>
        </authorList>
    </citation>
    <scope>NUCLEOTIDE SEQUENCE</scope>
</reference>
<dbReference type="InterPro" id="IPR000477">
    <property type="entry name" value="RT_dom"/>
</dbReference>
<keyword evidence="2" id="KW-0695">RNA-directed DNA polymerase</keyword>
<dbReference type="GO" id="GO:0003964">
    <property type="term" value="F:RNA-directed DNA polymerase activity"/>
    <property type="evidence" value="ECO:0007669"/>
    <property type="project" value="UniProtKB-KW"/>
</dbReference>